<organism evidence="1 2">
    <name type="scientific">Steinernema carpocapsae</name>
    <name type="common">Entomopathogenic nematode</name>
    <dbReference type="NCBI Taxonomy" id="34508"/>
    <lineage>
        <taxon>Eukaryota</taxon>
        <taxon>Metazoa</taxon>
        <taxon>Ecdysozoa</taxon>
        <taxon>Nematoda</taxon>
        <taxon>Chromadorea</taxon>
        <taxon>Rhabditida</taxon>
        <taxon>Tylenchina</taxon>
        <taxon>Panagrolaimomorpha</taxon>
        <taxon>Strongyloidoidea</taxon>
        <taxon>Steinernematidae</taxon>
        <taxon>Steinernema</taxon>
    </lineage>
</organism>
<evidence type="ECO:0000313" key="1">
    <source>
        <dbReference type="EMBL" id="TKR75826.1"/>
    </source>
</evidence>
<reference evidence="1 2" key="1">
    <citation type="journal article" date="2015" name="Genome Biol.">
        <title>Comparative genomics of Steinernema reveals deeply conserved gene regulatory networks.</title>
        <authorList>
            <person name="Dillman A.R."/>
            <person name="Macchietto M."/>
            <person name="Porter C.F."/>
            <person name="Rogers A."/>
            <person name="Williams B."/>
            <person name="Antoshechkin I."/>
            <person name="Lee M.M."/>
            <person name="Goodwin Z."/>
            <person name="Lu X."/>
            <person name="Lewis E.E."/>
            <person name="Goodrich-Blair H."/>
            <person name="Stock S.P."/>
            <person name="Adams B.J."/>
            <person name="Sternberg P.W."/>
            <person name="Mortazavi A."/>
        </authorList>
    </citation>
    <scope>NUCLEOTIDE SEQUENCE [LARGE SCALE GENOMIC DNA]</scope>
    <source>
        <strain evidence="1 2">ALL</strain>
    </source>
</reference>
<protein>
    <submittedName>
        <fullName evidence="1">Uncharacterized protein</fullName>
    </submittedName>
</protein>
<evidence type="ECO:0000313" key="2">
    <source>
        <dbReference type="Proteomes" id="UP000298663"/>
    </source>
</evidence>
<dbReference type="AlphaFoldDB" id="A0A4U5N0D4"/>
<accession>A0A4U5N0D4</accession>
<dbReference type="Proteomes" id="UP000298663">
    <property type="component" value="Unassembled WGS sequence"/>
</dbReference>
<gene>
    <name evidence="1" type="ORF">L596_017063</name>
</gene>
<reference evidence="1 2" key="2">
    <citation type="journal article" date="2019" name="G3 (Bethesda)">
        <title>Hybrid Assembly of the Genome of the Entomopathogenic Nematode Steinernema carpocapsae Identifies the X-Chromosome.</title>
        <authorList>
            <person name="Serra L."/>
            <person name="Macchietto M."/>
            <person name="Macias-Munoz A."/>
            <person name="McGill C.J."/>
            <person name="Rodriguez I.M."/>
            <person name="Rodriguez B."/>
            <person name="Murad R."/>
            <person name="Mortazavi A."/>
        </authorList>
    </citation>
    <scope>NUCLEOTIDE SEQUENCE [LARGE SCALE GENOMIC DNA]</scope>
    <source>
        <strain evidence="1 2">ALL</strain>
    </source>
</reference>
<dbReference type="EMBL" id="AZBU02000005">
    <property type="protein sequence ID" value="TKR75826.1"/>
    <property type="molecule type" value="Genomic_DNA"/>
</dbReference>
<comment type="caution">
    <text evidence="1">The sequence shown here is derived from an EMBL/GenBank/DDBJ whole genome shotgun (WGS) entry which is preliminary data.</text>
</comment>
<proteinExistence type="predicted"/>
<keyword evidence="2" id="KW-1185">Reference proteome</keyword>
<sequence>MPRVPRQPLSLADCALKQICADHNNLEKLLTVIEDLNITYTAKQQIRKVADFYQQFQFILPKTQVHSCLHIKDGVVKADLTFLNLYRKKLISCYKLHLSMIVCGNEQLFNATKHARRLQGDRELQRQEGELKTVSDAIKQLELLHNRPEMTNCLINLTLSLKQFMDYGWLDGVRFLLKVIRKRKDDHEAQTFQTVINIIFGKAGTKGKKWLRVMALEAGDLVMDLVWRSTNFYLMKPYFEALGRRELERHIEMLKAKAEEPKVEKKLEDLERFLAER</sequence>
<name>A0A4U5N0D4_STECR</name>